<dbReference type="OrthoDB" id="3874288at2"/>
<feature type="region of interest" description="Disordered" evidence="1">
    <location>
        <begin position="95"/>
        <end position="146"/>
    </location>
</feature>
<accession>A0A1I4F100</accession>
<proteinExistence type="predicted"/>
<evidence type="ECO:0000313" key="4">
    <source>
        <dbReference type="Proteomes" id="UP000198928"/>
    </source>
</evidence>
<gene>
    <name evidence="3" type="ORF">SAMN05192584_11370</name>
</gene>
<keyword evidence="2" id="KW-0472">Membrane</keyword>
<reference evidence="4" key="1">
    <citation type="submission" date="2016-10" db="EMBL/GenBank/DDBJ databases">
        <authorList>
            <person name="Varghese N."/>
            <person name="Submissions S."/>
        </authorList>
    </citation>
    <scope>NUCLEOTIDE SEQUENCE [LARGE SCALE GENOMIC DNA]</scope>
    <source>
        <strain evidence="4">PL19</strain>
    </source>
</reference>
<dbReference type="EMBL" id="FOSG01000013">
    <property type="protein sequence ID" value="SFL11648.1"/>
    <property type="molecule type" value="Genomic_DNA"/>
</dbReference>
<feature type="transmembrane region" description="Helical" evidence="2">
    <location>
        <begin position="70"/>
        <end position="89"/>
    </location>
</feature>
<evidence type="ECO:0000256" key="2">
    <source>
        <dbReference type="SAM" id="Phobius"/>
    </source>
</evidence>
<sequence length="159" mass="16052">MLTTTVCAALSAAGLAVAFLTAYRRRFAAATRIAALSLVPVGLAMSGLLGMFGEIGGAVAAWASDLVFKPTVWTGFGVLAAAFVLYVVGRAAGRRTRAREGGTGTGRGARRAAESGASRPALGGEGTRGGGGREERPAAGATDADDFSDIEAILRKHGI</sequence>
<dbReference type="RefSeq" id="WP_093850823.1">
    <property type="nucleotide sequence ID" value="NZ_FOSG01000013.1"/>
</dbReference>
<feature type="transmembrane region" description="Helical" evidence="2">
    <location>
        <begin position="35"/>
        <end position="64"/>
    </location>
</feature>
<evidence type="ECO:0000313" key="3">
    <source>
        <dbReference type="EMBL" id="SFL11648.1"/>
    </source>
</evidence>
<keyword evidence="4" id="KW-1185">Reference proteome</keyword>
<feature type="transmembrane region" description="Helical" evidence="2">
    <location>
        <begin position="6"/>
        <end position="23"/>
    </location>
</feature>
<dbReference type="Proteomes" id="UP000198928">
    <property type="component" value="Unassembled WGS sequence"/>
</dbReference>
<dbReference type="AlphaFoldDB" id="A0A1I4F100"/>
<keyword evidence="2" id="KW-1133">Transmembrane helix</keyword>
<keyword evidence="2" id="KW-0812">Transmembrane</keyword>
<evidence type="ECO:0000256" key="1">
    <source>
        <dbReference type="SAM" id="MobiDB-lite"/>
    </source>
</evidence>
<evidence type="ECO:0008006" key="5">
    <source>
        <dbReference type="Google" id="ProtNLM"/>
    </source>
</evidence>
<organism evidence="3 4">
    <name type="scientific">Streptomyces pini</name>
    <dbReference type="NCBI Taxonomy" id="1520580"/>
    <lineage>
        <taxon>Bacteria</taxon>
        <taxon>Bacillati</taxon>
        <taxon>Actinomycetota</taxon>
        <taxon>Actinomycetes</taxon>
        <taxon>Kitasatosporales</taxon>
        <taxon>Streptomycetaceae</taxon>
        <taxon>Streptomyces</taxon>
    </lineage>
</organism>
<protein>
    <recommendedName>
        <fullName evidence="5">Cellulose synthase</fullName>
    </recommendedName>
</protein>
<name>A0A1I4F100_9ACTN</name>